<sequence>MKKINVRLAVQILSESEIDQPNFGEASATAEFCMMMNQAFDILNSRNQFIKSSFNISINLIPHNSNIDKNWSKS</sequence>
<name>A0A6G0YLK5_APHCR</name>
<gene>
    <name evidence="2" type="ORF">FWK35_00013142</name>
</gene>
<protein>
    <submittedName>
        <fullName evidence="2">THAP domain-containing protein 9</fullName>
    </submittedName>
</protein>
<dbReference type="Proteomes" id="UP000478052">
    <property type="component" value="Unassembled WGS sequence"/>
</dbReference>
<dbReference type="InterPro" id="IPR048366">
    <property type="entry name" value="TNP-like_GBD"/>
</dbReference>
<feature type="domain" description="Transposable element P transposase-like GTP-binding insertion" evidence="1">
    <location>
        <begin position="2"/>
        <end position="52"/>
    </location>
</feature>
<dbReference type="EMBL" id="VUJU01003329">
    <property type="protein sequence ID" value="KAF0758324.1"/>
    <property type="molecule type" value="Genomic_DNA"/>
</dbReference>
<evidence type="ECO:0000313" key="3">
    <source>
        <dbReference type="Proteomes" id="UP000478052"/>
    </source>
</evidence>
<organism evidence="2 3">
    <name type="scientific">Aphis craccivora</name>
    <name type="common">Cowpea aphid</name>
    <dbReference type="NCBI Taxonomy" id="307492"/>
    <lineage>
        <taxon>Eukaryota</taxon>
        <taxon>Metazoa</taxon>
        <taxon>Ecdysozoa</taxon>
        <taxon>Arthropoda</taxon>
        <taxon>Hexapoda</taxon>
        <taxon>Insecta</taxon>
        <taxon>Pterygota</taxon>
        <taxon>Neoptera</taxon>
        <taxon>Paraneoptera</taxon>
        <taxon>Hemiptera</taxon>
        <taxon>Sternorrhyncha</taxon>
        <taxon>Aphidomorpha</taxon>
        <taxon>Aphidoidea</taxon>
        <taxon>Aphididae</taxon>
        <taxon>Aphidini</taxon>
        <taxon>Aphis</taxon>
        <taxon>Aphis</taxon>
    </lineage>
</organism>
<comment type="caution">
    <text evidence="2">The sequence shown here is derived from an EMBL/GenBank/DDBJ whole genome shotgun (WGS) entry which is preliminary data.</text>
</comment>
<evidence type="ECO:0000259" key="1">
    <source>
        <dbReference type="Pfam" id="PF21788"/>
    </source>
</evidence>
<accession>A0A6G0YLK5</accession>
<dbReference type="Pfam" id="PF21788">
    <property type="entry name" value="TNP-like_GBD"/>
    <property type="match status" value="1"/>
</dbReference>
<reference evidence="2 3" key="1">
    <citation type="submission" date="2019-08" db="EMBL/GenBank/DDBJ databases">
        <title>Whole genome of Aphis craccivora.</title>
        <authorList>
            <person name="Voronova N.V."/>
            <person name="Shulinski R.S."/>
            <person name="Bandarenka Y.V."/>
            <person name="Zhorov D.G."/>
            <person name="Warner D."/>
        </authorList>
    </citation>
    <scope>NUCLEOTIDE SEQUENCE [LARGE SCALE GENOMIC DNA]</scope>
    <source>
        <strain evidence="2">180601</strain>
        <tissue evidence="2">Whole Body</tissue>
    </source>
</reference>
<keyword evidence="3" id="KW-1185">Reference proteome</keyword>
<dbReference type="AlphaFoldDB" id="A0A6G0YLK5"/>
<proteinExistence type="predicted"/>
<evidence type="ECO:0000313" key="2">
    <source>
        <dbReference type="EMBL" id="KAF0758324.1"/>
    </source>
</evidence>